<accession>A0A1C7MYP4</accession>
<keyword evidence="3" id="KW-1185">Reference proteome</keyword>
<dbReference type="AlphaFoldDB" id="A0A1C7MYP4"/>
<evidence type="ECO:0000313" key="2">
    <source>
        <dbReference type="EMBL" id="OBZ81888.1"/>
    </source>
</evidence>
<dbReference type="InParanoid" id="A0A1C7MYP4"/>
<evidence type="ECO:0000259" key="1">
    <source>
        <dbReference type="Pfam" id="PF10551"/>
    </source>
</evidence>
<dbReference type="InterPro" id="IPR018289">
    <property type="entry name" value="MULE_transposase_dom"/>
</dbReference>
<name>A0A1C7MYP4_9FUNG</name>
<protein>
    <recommendedName>
        <fullName evidence="1">MULE transposase domain-containing protein</fullName>
    </recommendedName>
</protein>
<feature type="domain" description="MULE transposase" evidence="1">
    <location>
        <begin position="16"/>
        <end position="86"/>
    </location>
</feature>
<reference evidence="2 3" key="1">
    <citation type="submission" date="2016-03" db="EMBL/GenBank/DDBJ databases">
        <title>Choanephora cucurbitarum.</title>
        <authorList>
            <person name="Min B."/>
            <person name="Park H."/>
            <person name="Park J.-H."/>
            <person name="Shin H.-D."/>
            <person name="Choi I.-G."/>
        </authorList>
    </citation>
    <scope>NUCLEOTIDE SEQUENCE [LARGE SCALE GENOMIC DNA]</scope>
    <source>
        <strain evidence="2 3">KUS-F28377</strain>
    </source>
</reference>
<dbReference type="EMBL" id="LUGH01001019">
    <property type="protein sequence ID" value="OBZ81888.1"/>
    <property type="molecule type" value="Genomic_DNA"/>
</dbReference>
<dbReference type="PANTHER" id="PTHR31569:SF4">
    <property type="entry name" value="SWIM-TYPE DOMAIN-CONTAINING PROTEIN"/>
    <property type="match status" value="1"/>
</dbReference>
<evidence type="ECO:0000313" key="3">
    <source>
        <dbReference type="Proteomes" id="UP000093000"/>
    </source>
</evidence>
<proteinExistence type="predicted"/>
<dbReference type="OrthoDB" id="2290018at2759"/>
<gene>
    <name evidence="2" type="ORF">A0J61_10063</name>
</gene>
<sequence length="113" mass="13438">MLLIGICGVADIGQRSFKSFPVDFAWTSNEQKNTYQWFLEMLKKQVDDELHQTVFVTDKCTALRNALNKLFRQNKKLLCAWHMRKNLSDLFNKKTFKDDGIFEKKQLLYFCFD</sequence>
<organism evidence="2 3">
    <name type="scientific">Choanephora cucurbitarum</name>
    <dbReference type="NCBI Taxonomy" id="101091"/>
    <lineage>
        <taxon>Eukaryota</taxon>
        <taxon>Fungi</taxon>
        <taxon>Fungi incertae sedis</taxon>
        <taxon>Mucoromycota</taxon>
        <taxon>Mucoromycotina</taxon>
        <taxon>Mucoromycetes</taxon>
        <taxon>Mucorales</taxon>
        <taxon>Mucorineae</taxon>
        <taxon>Choanephoraceae</taxon>
        <taxon>Choanephoroideae</taxon>
        <taxon>Choanephora</taxon>
    </lineage>
</organism>
<dbReference type="Proteomes" id="UP000093000">
    <property type="component" value="Unassembled WGS sequence"/>
</dbReference>
<dbReference type="Pfam" id="PF10551">
    <property type="entry name" value="MULE"/>
    <property type="match status" value="1"/>
</dbReference>
<comment type="caution">
    <text evidence="2">The sequence shown here is derived from an EMBL/GenBank/DDBJ whole genome shotgun (WGS) entry which is preliminary data.</text>
</comment>
<dbReference type="PANTHER" id="PTHR31569">
    <property type="entry name" value="SWIM-TYPE DOMAIN-CONTAINING PROTEIN"/>
    <property type="match status" value="1"/>
</dbReference>
<dbReference type="InterPro" id="IPR052579">
    <property type="entry name" value="Zinc_finger_SWIM"/>
</dbReference>